<dbReference type="SUPFAM" id="SSF50129">
    <property type="entry name" value="GroES-like"/>
    <property type="match status" value="1"/>
</dbReference>
<dbReference type="AlphaFoldDB" id="A0A1B2E7K0"/>
<dbReference type="InterPro" id="IPR011032">
    <property type="entry name" value="GroES-like_sf"/>
</dbReference>
<accession>A0A1B2E7K0</accession>
<organism evidence="3">
    <name type="scientific">Paenibacillus ihbetae</name>
    <dbReference type="NCBI Taxonomy" id="1870820"/>
    <lineage>
        <taxon>Bacteria</taxon>
        <taxon>Bacillati</taxon>
        <taxon>Bacillota</taxon>
        <taxon>Bacilli</taxon>
        <taxon>Bacillales</taxon>
        <taxon>Paenibacillaceae</taxon>
        <taxon>Paenibacillus</taxon>
    </lineage>
</organism>
<dbReference type="Pfam" id="PF13602">
    <property type="entry name" value="ADH_zinc_N_2"/>
    <property type="match status" value="1"/>
</dbReference>
<evidence type="ECO:0000256" key="1">
    <source>
        <dbReference type="ARBA" id="ARBA00022857"/>
    </source>
</evidence>
<dbReference type="PANTHER" id="PTHR44154">
    <property type="entry name" value="QUINONE OXIDOREDUCTASE"/>
    <property type="match status" value="1"/>
</dbReference>
<feature type="domain" description="Enoyl reductase (ER)" evidence="2">
    <location>
        <begin position="10"/>
        <end position="301"/>
    </location>
</feature>
<dbReference type="PANTHER" id="PTHR44154:SF1">
    <property type="entry name" value="QUINONE OXIDOREDUCTASE"/>
    <property type="match status" value="1"/>
</dbReference>
<dbReference type="GO" id="GO:0016491">
    <property type="term" value="F:oxidoreductase activity"/>
    <property type="evidence" value="ECO:0007669"/>
    <property type="project" value="InterPro"/>
</dbReference>
<evidence type="ECO:0000259" key="2">
    <source>
        <dbReference type="SMART" id="SM00829"/>
    </source>
</evidence>
<dbReference type="InterPro" id="IPR036291">
    <property type="entry name" value="NAD(P)-bd_dom_sf"/>
</dbReference>
<dbReference type="SUPFAM" id="SSF51735">
    <property type="entry name" value="NAD(P)-binding Rossmann-fold domains"/>
    <property type="match status" value="1"/>
</dbReference>
<evidence type="ECO:0000313" key="3">
    <source>
        <dbReference type="EMBL" id="ANY75953.1"/>
    </source>
</evidence>
<dbReference type="RefSeq" id="WP_099479824.1">
    <property type="nucleotide sequence ID" value="NZ_CP016809.1"/>
</dbReference>
<dbReference type="KEGG" id="pib:BBD41_27135"/>
<dbReference type="Gene3D" id="3.40.50.720">
    <property type="entry name" value="NAD(P)-binding Rossmann-like Domain"/>
    <property type="match status" value="1"/>
</dbReference>
<dbReference type="Pfam" id="PF08240">
    <property type="entry name" value="ADH_N"/>
    <property type="match status" value="1"/>
</dbReference>
<protein>
    <submittedName>
        <fullName evidence="3">Alcohol dehydrogenase</fullName>
    </submittedName>
</protein>
<dbReference type="SMART" id="SM00829">
    <property type="entry name" value="PKS_ER"/>
    <property type="match status" value="1"/>
</dbReference>
<dbReference type="CDD" id="cd05289">
    <property type="entry name" value="MDR_like_2"/>
    <property type="match status" value="1"/>
</dbReference>
<gene>
    <name evidence="3" type="ORF">BBD41_27135</name>
</gene>
<dbReference type="InterPro" id="IPR013154">
    <property type="entry name" value="ADH-like_N"/>
</dbReference>
<dbReference type="Gene3D" id="3.90.180.10">
    <property type="entry name" value="Medium-chain alcohol dehydrogenases, catalytic domain"/>
    <property type="match status" value="1"/>
</dbReference>
<reference evidence="3" key="1">
    <citation type="submission" date="2016-08" db="EMBL/GenBank/DDBJ databases">
        <title>Complete Genome Seqeunce of Paenibacillus sp. nov. IHBB 9852 from high altitute lake of Indian trans-Himalayas.</title>
        <authorList>
            <person name="Kiran S."/>
            <person name="Swarnkar M.K."/>
            <person name="Rana A."/>
            <person name="Tewari R."/>
            <person name="Gulati A."/>
        </authorList>
    </citation>
    <scope>NUCLEOTIDE SEQUENCE [LARGE SCALE GENOMIC DNA]</scope>
    <source>
        <strain evidence="3">IHBB 9852</strain>
    </source>
</reference>
<proteinExistence type="predicted"/>
<keyword evidence="1" id="KW-0521">NADP</keyword>
<dbReference type="EMBL" id="CP016809">
    <property type="protein sequence ID" value="ANY75953.1"/>
    <property type="molecule type" value="Genomic_DNA"/>
</dbReference>
<dbReference type="InterPro" id="IPR051603">
    <property type="entry name" value="Zinc-ADH_QOR/CCCR"/>
</dbReference>
<dbReference type="InterPro" id="IPR020843">
    <property type="entry name" value="ER"/>
</dbReference>
<name>A0A1B2E7K0_9BACL</name>
<sequence>MKAMAVSTFGPPEVLTLMEMENPSAGPGTVRVRVKAAGVMPFDCRVREGTISYVRNQPFPIIPGNEFAGIIDQVGEGVKGFKAGMEVLGFSLFNSYAEYIVVSADQIVKKPPYMPWDIAGSLSGNGQGAHMALKAIGIGHGDTVIIHGAAGGFGTWACQLAKRWGAKVVIGTASEANHDYLRLLGVIPVHYGEGLVERVRAIAPQGVDAALDAAGAEALRASVELVPDRKRIRTLVAGELAGELGIPALEGTRTADRLQELTDLYEEGAVRILIRQSYPLAMAQEAHRLVETGHGRGKVVLTL</sequence>